<feature type="domain" description="BHLH" evidence="2">
    <location>
        <begin position="146"/>
        <end position="198"/>
    </location>
</feature>
<dbReference type="EMBL" id="KB200467">
    <property type="protein sequence ID" value="ESP01560.1"/>
    <property type="molecule type" value="Genomic_DNA"/>
</dbReference>
<sequence>MYSTVAYQQEEINTSSEWSDVSSFLTDLDSSAMCPEIQPINMYSESSNYDGYFPEQVMGMDVHSVSPSFSEVSTDKSDSGCYSDDSNSLPGNWAPPANFEHCLPPNNTFCPSFITNAHLPISQFQQPAPSTSQPTKKRRRRKQTPVQRGAANLRERKRMFYLNDAFDALKKSLPKKDSKSRLSRIDTLKTAIDYIQGLSELLQVV</sequence>
<dbReference type="PANTHER" id="PTHR23349:SF63">
    <property type="entry name" value="FER3-LIKE PROTEIN"/>
    <property type="match status" value="1"/>
</dbReference>
<dbReference type="GO" id="GO:0046983">
    <property type="term" value="F:protein dimerization activity"/>
    <property type="evidence" value="ECO:0007669"/>
    <property type="project" value="InterPro"/>
</dbReference>
<feature type="region of interest" description="Disordered" evidence="1">
    <location>
        <begin position="121"/>
        <end position="153"/>
    </location>
</feature>
<dbReference type="KEGG" id="lgi:LOTGIDRAFT_172594"/>
<dbReference type="PANTHER" id="PTHR23349">
    <property type="entry name" value="BASIC HELIX-LOOP-HELIX TRANSCRIPTION FACTOR, TWIST"/>
    <property type="match status" value="1"/>
</dbReference>
<name>V4CHG2_LOTGI</name>
<dbReference type="Proteomes" id="UP000030746">
    <property type="component" value="Unassembled WGS sequence"/>
</dbReference>
<dbReference type="HOGENOM" id="CLU_1338909_0_0_1"/>
<dbReference type="GeneID" id="20242137"/>
<protein>
    <recommendedName>
        <fullName evidence="2">BHLH domain-containing protein</fullName>
    </recommendedName>
</protein>
<dbReference type="InterPro" id="IPR011598">
    <property type="entry name" value="bHLH_dom"/>
</dbReference>
<accession>V4CHG2</accession>
<dbReference type="GO" id="GO:0000977">
    <property type="term" value="F:RNA polymerase II transcription regulatory region sequence-specific DNA binding"/>
    <property type="evidence" value="ECO:0007669"/>
    <property type="project" value="TreeGrafter"/>
</dbReference>
<dbReference type="PROSITE" id="PS50888">
    <property type="entry name" value="BHLH"/>
    <property type="match status" value="1"/>
</dbReference>
<dbReference type="GO" id="GO:0000981">
    <property type="term" value="F:DNA-binding transcription factor activity, RNA polymerase II-specific"/>
    <property type="evidence" value="ECO:0007669"/>
    <property type="project" value="TreeGrafter"/>
</dbReference>
<evidence type="ECO:0000256" key="1">
    <source>
        <dbReference type="SAM" id="MobiDB-lite"/>
    </source>
</evidence>
<dbReference type="CTD" id="20242137"/>
<evidence type="ECO:0000313" key="4">
    <source>
        <dbReference type="Proteomes" id="UP000030746"/>
    </source>
</evidence>
<evidence type="ECO:0000313" key="3">
    <source>
        <dbReference type="EMBL" id="ESP01560.1"/>
    </source>
</evidence>
<dbReference type="InterPro" id="IPR050283">
    <property type="entry name" value="E-box_TF_Regulators"/>
</dbReference>
<dbReference type="OMA" id="AMNTDST"/>
<evidence type="ECO:0000259" key="2">
    <source>
        <dbReference type="PROSITE" id="PS50888"/>
    </source>
</evidence>
<organism evidence="3 4">
    <name type="scientific">Lottia gigantea</name>
    <name type="common">Giant owl limpet</name>
    <dbReference type="NCBI Taxonomy" id="225164"/>
    <lineage>
        <taxon>Eukaryota</taxon>
        <taxon>Metazoa</taxon>
        <taxon>Spiralia</taxon>
        <taxon>Lophotrochozoa</taxon>
        <taxon>Mollusca</taxon>
        <taxon>Gastropoda</taxon>
        <taxon>Patellogastropoda</taxon>
        <taxon>Lottioidea</taxon>
        <taxon>Lottiidae</taxon>
        <taxon>Lottia</taxon>
    </lineage>
</organism>
<gene>
    <name evidence="3" type="ORF">LOTGIDRAFT_172594</name>
</gene>
<dbReference type="InterPro" id="IPR036638">
    <property type="entry name" value="HLH_DNA-bd_sf"/>
</dbReference>
<dbReference type="AlphaFoldDB" id="V4CHG2"/>
<proteinExistence type="predicted"/>
<dbReference type="RefSeq" id="XP_009047731.1">
    <property type="nucleotide sequence ID" value="XM_009049483.1"/>
</dbReference>
<dbReference type="OrthoDB" id="6086017at2759"/>
<dbReference type="SUPFAM" id="SSF47459">
    <property type="entry name" value="HLH, helix-loop-helix DNA-binding domain"/>
    <property type="match status" value="1"/>
</dbReference>
<dbReference type="STRING" id="225164.V4CHG2"/>
<reference evidence="3 4" key="1">
    <citation type="journal article" date="2013" name="Nature">
        <title>Insights into bilaterian evolution from three spiralian genomes.</title>
        <authorList>
            <person name="Simakov O."/>
            <person name="Marletaz F."/>
            <person name="Cho S.J."/>
            <person name="Edsinger-Gonzales E."/>
            <person name="Havlak P."/>
            <person name="Hellsten U."/>
            <person name="Kuo D.H."/>
            <person name="Larsson T."/>
            <person name="Lv J."/>
            <person name="Arendt D."/>
            <person name="Savage R."/>
            <person name="Osoegawa K."/>
            <person name="de Jong P."/>
            <person name="Grimwood J."/>
            <person name="Chapman J.A."/>
            <person name="Shapiro H."/>
            <person name="Aerts A."/>
            <person name="Otillar R.P."/>
            <person name="Terry A.Y."/>
            <person name="Boore J.L."/>
            <person name="Grigoriev I.V."/>
            <person name="Lindberg D.R."/>
            <person name="Seaver E.C."/>
            <person name="Weisblat D.A."/>
            <person name="Putnam N.H."/>
            <person name="Rokhsar D.S."/>
        </authorList>
    </citation>
    <scope>NUCLEOTIDE SEQUENCE [LARGE SCALE GENOMIC DNA]</scope>
</reference>
<dbReference type="SMART" id="SM00353">
    <property type="entry name" value="HLH"/>
    <property type="match status" value="1"/>
</dbReference>
<dbReference type="Gene3D" id="4.10.280.10">
    <property type="entry name" value="Helix-loop-helix DNA-binding domain"/>
    <property type="match status" value="1"/>
</dbReference>
<dbReference type="GO" id="GO:0032502">
    <property type="term" value="P:developmental process"/>
    <property type="evidence" value="ECO:0007669"/>
    <property type="project" value="TreeGrafter"/>
</dbReference>
<keyword evidence="4" id="KW-1185">Reference proteome</keyword>
<dbReference type="Pfam" id="PF00010">
    <property type="entry name" value="HLH"/>
    <property type="match status" value="1"/>
</dbReference>